<keyword evidence="3 6" id="KW-0717">Septation</keyword>
<feature type="domain" description="Septum formation inhibitor MinC N-terminal" evidence="8">
    <location>
        <begin position="6"/>
        <end position="74"/>
    </location>
</feature>
<evidence type="ECO:0000256" key="6">
    <source>
        <dbReference type="HAMAP-Rule" id="MF_00267"/>
    </source>
</evidence>
<evidence type="ECO:0000313" key="9">
    <source>
        <dbReference type="EMBL" id="PPI88175.1"/>
    </source>
</evidence>
<evidence type="ECO:0000256" key="1">
    <source>
        <dbReference type="ARBA" id="ARBA00006291"/>
    </source>
</evidence>
<dbReference type="InterPro" id="IPR005526">
    <property type="entry name" value="Septum_form_inhib_MinC_C"/>
</dbReference>
<evidence type="ECO:0000256" key="2">
    <source>
        <dbReference type="ARBA" id="ARBA00022618"/>
    </source>
</evidence>
<dbReference type="GO" id="GO:1901891">
    <property type="term" value="P:regulation of cell septum assembly"/>
    <property type="evidence" value="ECO:0007669"/>
    <property type="project" value="InterPro"/>
</dbReference>
<organism evidence="9 10">
    <name type="scientific">Candidatus Pantoea edessiphila</name>
    <dbReference type="NCBI Taxonomy" id="2044610"/>
    <lineage>
        <taxon>Bacteria</taxon>
        <taxon>Pseudomonadati</taxon>
        <taxon>Pseudomonadota</taxon>
        <taxon>Gammaproteobacteria</taxon>
        <taxon>Enterobacterales</taxon>
        <taxon>Erwiniaceae</taxon>
        <taxon>Pantoea</taxon>
    </lineage>
</organism>
<dbReference type="GO" id="GO:0051302">
    <property type="term" value="P:regulation of cell division"/>
    <property type="evidence" value="ECO:0007669"/>
    <property type="project" value="InterPro"/>
</dbReference>
<dbReference type="GO" id="GO:0000902">
    <property type="term" value="P:cell morphogenesis"/>
    <property type="evidence" value="ECO:0007669"/>
    <property type="project" value="InterPro"/>
</dbReference>
<accession>A0A2P5T0R7</accession>
<dbReference type="PANTHER" id="PTHR34108:SF1">
    <property type="entry name" value="SEPTUM SITE-DETERMINING PROTEIN MINC"/>
    <property type="match status" value="1"/>
</dbReference>
<dbReference type="EMBL" id="PDKT01000001">
    <property type="protein sequence ID" value="PPI88175.1"/>
    <property type="molecule type" value="Genomic_DNA"/>
</dbReference>
<comment type="similarity">
    <text evidence="1 6">Belongs to the MinC family.</text>
</comment>
<keyword evidence="4 6" id="KW-0131">Cell cycle</keyword>
<dbReference type="OrthoDB" id="9794530at2"/>
<reference evidence="9 10" key="1">
    <citation type="journal article" date="2018" name="Genome Biol. Evol.">
        <title>Cladogenesis and Genomic Streamlining in Extracellular Endosymbionts of Tropical Stink Bugs.</title>
        <authorList>
            <person name="Otero-Bravo A."/>
            <person name="Goffredi S."/>
            <person name="Sabree Z.L."/>
        </authorList>
    </citation>
    <scope>NUCLEOTIDE SEQUENCE [LARGE SCALE GENOMIC DNA]</scope>
    <source>
        <strain evidence="9 10">SoEE</strain>
    </source>
</reference>
<dbReference type="Pfam" id="PF03775">
    <property type="entry name" value="MinC_C"/>
    <property type="match status" value="1"/>
</dbReference>
<comment type="caution">
    <text evidence="9">The sequence shown here is derived from an EMBL/GenBank/DDBJ whole genome shotgun (WGS) entry which is preliminary data.</text>
</comment>
<comment type="function">
    <text evidence="5 6">Cell division inhibitor that blocks the formation of polar Z ring septums. Rapidly oscillates between the poles of the cell to destabilize FtsZ filaments that have formed before they mature into polar Z rings. Prevents FtsZ polymerization.</text>
</comment>
<protein>
    <recommendedName>
        <fullName evidence="6">Probable septum site-determining protein MinC</fullName>
    </recommendedName>
</protein>
<evidence type="ECO:0000256" key="4">
    <source>
        <dbReference type="ARBA" id="ARBA00023306"/>
    </source>
</evidence>
<dbReference type="AlphaFoldDB" id="A0A2P5T0R7"/>
<dbReference type="InterPro" id="IPR016098">
    <property type="entry name" value="CAP/MinC_C"/>
</dbReference>
<feature type="domain" description="Septum formation inhibitor MinC C-terminal" evidence="7">
    <location>
        <begin position="129"/>
        <end position="229"/>
    </location>
</feature>
<evidence type="ECO:0000256" key="3">
    <source>
        <dbReference type="ARBA" id="ARBA00023210"/>
    </source>
</evidence>
<proteinExistence type="inferred from homology"/>
<keyword evidence="2 6" id="KW-0132">Cell division</keyword>
<dbReference type="SUPFAM" id="SSF63848">
    <property type="entry name" value="Cell-division inhibitor MinC, C-terminal domain"/>
    <property type="match status" value="1"/>
</dbReference>
<name>A0A2P5T0R7_9GAMM</name>
<dbReference type="Pfam" id="PF05209">
    <property type="entry name" value="MinC_N"/>
    <property type="match status" value="1"/>
</dbReference>
<gene>
    <name evidence="6 9" type="primary">minC</name>
    <name evidence="9" type="ORF">CRV12_00865</name>
</gene>
<evidence type="ECO:0000259" key="7">
    <source>
        <dbReference type="Pfam" id="PF03775"/>
    </source>
</evidence>
<evidence type="ECO:0000313" key="10">
    <source>
        <dbReference type="Proteomes" id="UP000296153"/>
    </source>
</evidence>
<evidence type="ECO:0000256" key="5">
    <source>
        <dbReference type="ARBA" id="ARBA00025606"/>
    </source>
</evidence>
<dbReference type="GO" id="GO:0000917">
    <property type="term" value="P:division septum assembly"/>
    <property type="evidence" value="ECO:0007669"/>
    <property type="project" value="UniProtKB-KW"/>
</dbReference>
<dbReference type="InterPro" id="IPR013033">
    <property type="entry name" value="MinC"/>
</dbReference>
<dbReference type="InterPro" id="IPR036145">
    <property type="entry name" value="MinC_C_sf"/>
</dbReference>
<dbReference type="InterPro" id="IPR007874">
    <property type="entry name" value="MinC_N"/>
</dbReference>
<dbReference type="RefSeq" id="WP_136130784.1">
    <property type="nucleotide sequence ID" value="NZ_PDKT01000001.1"/>
</dbReference>
<dbReference type="PANTHER" id="PTHR34108">
    <property type="entry name" value="SEPTUM SITE-DETERMINING PROTEIN MINC"/>
    <property type="match status" value="1"/>
</dbReference>
<dbReference type="Proteomes" id="UP000296153">
    <property type="component" value="Unassembled WGS sequence"/>
</dbReference>
<dbReference type="NCBIfam" id="TIGR01222">
    <property type="entry name" value="minC"/>
    <property type="match status" value="1"/>
</dbReference>
<sequence>MSQQPIKFKISSFNLSVLYLYSHDPKIVFQAIKSKLKQISCFSKDIPVLINIDDLNHEVNWAIMKKAILAAGLCIVGVIDCKAVSFKKILNDIGLPILKKVEKQNKNNEIESKFQYSSVNKQLYNKTRIINLTVRSGQQIYSNKADLVIIGNVSAGAEVIADGNIHIYGIMRGRGLAGANGDNNCQIFCSNLAAELISIAGKYWVMDQIPQEFYCKSTCIYLKQGVLTIQKLN</sequence>
<evidence type="ECO:0000259" key="8">
    <source>
        <dbReference type="Pfam" id="PF05209"/>
    </source>
</evidence>
<comment type="subunit">
    <text evidence="6">Interacts with MinD and FtsZ.</text>
</comment>
<dbReference type="Gene3D" id="2.160.20.70">
    <property type="match status" value="1"/>
</dbReference>
<dbReference type="Gene3D" id="3.30.70.260">
    <property type="match status" value="1"/>
</dbReference>
<dbReference type="HAMAP" id="MF_00267">
    <property type="entry name" value="MinC"/>
    <property type="match status" value="1"/>
</dbReference>